<dbReference type="Gene3D" id="2.40.50.140">
    <property type="entry name" value="Nucleic acid-binding proteins"/>
    <property type="match status" value="1"/>
</dbReference>
<keyword evidence="6" id="KW-1185">Reference proteome</keyword>
<dbReference type="Gene3D" id="3.30.470.30">
    <property type="entry name" value="DNA ligase/mRNA capping enzyme"/>
    <property type="match status" value="1"/>
</dbReference>
<evidence type="ECO:0000256" key="4">
    <source>
        <dbReference type="ARBA" id="ARBA00023204"/>
    </source>
</evidence>
<gene>
    <name evidence="5" type="ORF">E5S67_05058</name>
</gene>
<name>A0ABX2D3Q9_9CYAN</name>
<evidence type="ECO:0008006" key="7">
    <source>
        <dbReference type="Google" id="ProtNLM"/>
    </source>
</evidence>
<organism evidence="5 6">
    <name type="scientific">Microcoleus asticus IPMA8</name>
    <dbReference type="NCBI Taxonomy" id="2563858"/>
    <lineage>
        <taxon>Bacteria</taxon>
        <taxon>Bacillati</taxon>
        <taxon>Cyanobacteriota</taxon>
        <taxon>Cyanophyceae</taxon>
        <taxon>Oscillatoriophycideae</taxon>
        <taxon>Oscillatoriales</taxon>
        <taxon>Microcoleaceae</taxon>
        <taxon>Microcoleus</taxon>
        <taxon>Microcoleus asticus</taxon>
    </lineage>
</organism>
<keyword evidence="2" id="KW-0235">DNA replication</keyword>
<reference evidence="5 6" key="1">
    <citation type="journal article" date="2020" name="Sci. Rep.">
        <title>A novel cyanobacterial geosmin producer, revising GeoA distribution and dispersion patterns in Bacteria.</title>
        <authorList>
            <person name="Churro C."/>
            <person name="Semedo-Aguiar A.P."/>
            <person name="Silva A.D."/>
            <person name="Pereira-Leal J.B."/>
            <person name="Leite R.B."/>
        </authorList>
    </citation>
    <scope>NUCLEOTIDE SEQUENCE [LARGE SCALE GENOMIC DNA]</scope>
    <source>
        <strain evidence="5 6">IPMA8</strain>
    </source>
</reference>
<keyword evidence="1" id="KW-0436">Ligase</keyword>
<proteinExistence type="predicted"/>
<evidence type="ECO:0000313" key="6">
    <source>
        <dbReference type="Proteomes" id="UP000702425"/>
    </source>
</evidence>
<evidence type="ECO:0000256" key="2">
    <source>
        <dbReference type="ARBA" id="ARBA00022705"/>
    </source>
</evidence>
<protein>
    <recommendedName>
        <fullName evidence="7">DNA ligase</fullName>
    </recommendedName>
</protein>
<evidence type="ECO:0000256" key="1">
    <source>
        <dbReference type="ARBA" id="ARBA00022598"/>
    </source>
</evidence>
<dbReference type="PANTHER" id="PTHR47810:SF5">
    <property type="entry name" value="LIGASE, PUTATIVE-RELATED"/>
    <property type="match status" value="1"/>
</dbReference>
<dbReference type="RefSeq" id="WP_172191205.1">
    <property type="nucleotide sequence ID" value="NZ_CAWPPK010000026.1"/>
</dbReference>
<comment type="caution">
    <text evidence="5">The sequence shown here is derived from an EMBL/GenBank/DDBJ whole genome shotgun (WGS) entry which is preliminary data.</text>
</comment>
<dbReference type="Gene3D" id="3.30.1490.70">
    <property type="match status" value="1"/>
</dbReference>
<keyword evidence="3" id="KW-0227">DNA damage</keyword>
<evidence type="ECO:0000256" key="3">
    <source>
        <dbReference type="ARBA" id="ARBA00022763"/>
    </source>
</evidence>
<dbReference type="EMBL" id="SRRZ01000121">
    <property type="protein sequence ID" value="NQE37289.1"/>
    <property type="molecule type" value="Genomic_DNA"/>
</dbReference>
<dbReference type="InterPro" id="IPR050326">
    <property type="entry name" value="NAD_dep_DNA_ligaseB"/>
</dbReference>
<evidence type="ECO:0000313" key="5">
    <source>
        <dbReference type="EMBL" id="NQE37289.1"/>
    </source>
</evidence>
<accession>A0ABX2D3Q9</accession>
<dbReference type="SUPFAM" id="SSF50249">
    <property type="entry name" value="Nucleic acid-binding proteins"/>
    <property type="match status" value="1"/>
</dbReference>
<dbReference type="Proteomes" id="UP000702425">
    <property type="component" value="Unassembled WGS sequence"/>
</dbReference>
<dbReference type="InterPro" id="IPR012340">
    <property type="entry name" value="NA-bd_OB-fold"/>
</dbReference>
<dbReference type="SUPFAM" id="SSF56091">
    <property type="entry name" value="DNA ligase/mRNA capping enzyme, catalytic domain"/>
    <property type="match status" value="1"/>
</dbReference>
<keyword evidence="4" id="KW-0234">DNA repair</keyword>
<sequence length="277" mass="30613">MTFVAEVPNTYNPAKEYIVGFWLSTPKLNGVRCIYTRDGAARGLRSQSLTTRYVGLDRLELACRAICDANNLSFIDGELFIPGKTFNELTVLVRDRTTYELDEKFAVQFRVSAVGSATNLNLTAQEMVNFMQQIIPSQGMICLIPQKQIRNTPLGVLDEANAVMNSGGTEGIILRNLDSVYSGVRSDNLLKVKGITSGIFTVVGFTQNPIVGYVSYMSVEGTVNGVMKTSRVYGLNDEEEQDLWMNRDSYIGKQVQIVYMGLTATGNLRSPALGRFV</sequence>
<dbReference type="PANTHER" id="PTHR47810">
    <property type="entry name" value="DNA LIGASE"/>
    <property type="match status" value="1"/>
</dbReference>